<dbReference type="GO" id="GO:0042742">
    <property type="term" value="P:defense response to bacterium"/>
    <property type="evidence" value="ECO:0007669"/>
    <property type="project" value="InterPro"/>
</dbReference>
<evidence type="ECO:0000313" key="4">
    <source>
        <dbReference type="Proteomes" id="UP000712600"/>
    </source>
</evidence>
<dbReference type="PANTHER" id="PTHR46351:SF7">
    <property type="entry name" value="HEVEIN-LIKE PREPROPROTEIN"/>
    <property type="match status" value="1"/>
</dbReference>
<dbReference type="EMBL" id="QGKX02001521">
    <property type="protein sequence ID" value="KAF3511842.1"/>
    <property type="molecule type" value="Genomic_DNA"/>
</dbReference>
<organism evidence="3 4">
    <name type="scientific">Brassica cretica</name>
    <name type="common">Mustard</name>
    <dbReference type="NCBI Taxonomy" id="69181"/>
    <lineage>
        <taxon>Eukaryota</taxon>
        <taxon>Viridiplantae</taxon>
        <taxon>Streptophyta</taxon>
        <taxon>Embryophyta</taxon>
        <taxon>Tracheophyta</taxon>
        <taxon>Spermatophyta</taxon>
        <taxon>Magnoliopsida</taxon>
        <taxon>eudicotyledons</taxon>
        <taxon>Gunneridae</taxon>
        <taxon>Pentapetalae</taxon>
        <taxon>rosids</taxon>
        <taxon>malvids</taxon>
        <taxon>Brassicales</taxon>
        <taxon>Brassicaceae</taxon>
        <taxon>Brassiceae</taxon>
        <taxon>Brassica</taxon>
    </lineage>
</organism>
<dbReference type="GO" id="GO:0004540">
    <property type="term" value="F:RNA nuclease activity"/>
    <property type="evidence" value="ECO:0007669"/>
    <property type="project" value="InterPro"/>
</dbReference>
<evidence type="ECO:0000313" key="3">
    <source>
        <dbReference type="EMBL" id="KAF3511842.1"/>
    </source>
</evidence>
<dbReference type="Proteomes" id="UP000712600">
    <property type="component" value="Unassembled WGS sequence"/>
</dbReference>
<dbReference type="InterPro" id="IPR018226">
    <property type="entry name" value="Barwin_CS"/>
</dbReference>
<dbReference type="InterPro" id="IPR044301">
    <property type="entry name" value="PR4"/>
</dbReference>
<comment type="caution">
    <text evidence="3">The sequence shown here is derived from an EMBL/GenBank/DDBJ whole genome shotgun (WGS) entry which is preliminary data.</text>
</comment>
<dbReference type="InterPro" id="IPR036908">
    <property type="entry name" value="RlpA-like_sf"/>
</dbReference>
<dbReference type="GO" id="GO:0050832">
    <property type="term" value="P:defense response to fungus"/>
    <property type="evidence" value="ECO:0007669"/>
    <property type="project" value="InterPro"/>
</dbReference>
<dbReference type="AlphaFoldDB" id="A0A8S9PEL5"/>
<evidence type="ECO:0000259" key="2">
    <source>
        <dbReference type="PROSITE" id="PS51174"/>
    </source>
</evidence>
<proteinExistence type="predicted"/>
<dbReference type="Gene3D" id="2.40.40.10">
    <property type="entry name" value="RlpA-like domain"/>
    <property type="match status" value="1"/>
</dbReference>
<protein>
    <recommendedName>
        <fullName evidence="2">Barwin domain-containing protein</fullName>
    </recommendedName>
</protein>
<dbReference type="InterPro" id="IPR001153">
    <property type="entry name" value="Barwin_dom"/>
</dbReference>
<dbReference type="PANTHER" id="PTHR46351">
    <property type="entry name" value="WOUND-INDUCED PROTEIN WIN2"/>
    <property type="match status" value="1"/>
</dbReference>
<dbReference type="PROSITE" id="PS00772">
    <property type="entry name" value="BARWIN_2"/>
    <property type="match status" value="1"/>
</dbReference>
<name>A0A8S9PEL5_BRACR</name>
<reference evidence="3" key="1">
    <citation type="submission" date="2019-12" db="EMBL/GenBank/DDBJ databases">
        <title>Genome sequencing and annotation of Brassica cretica.</title>
        <authorList>
            <person name="Studholme D.J."/>
            <person name="Sarris P."/>
        </authorList>
    </citation>
    <scope>NUCLEOTIDE SEQUENCE</scope>
    <source>
        <strain evidence="3">PFS-109/04</strain>
        <tissue evidence="3">Leaf</tissue>
    </source>
</reference>
<keyword evidence="1" id="KW-1015">Disulfide bond</keyword>
<dbReference type="Pfam" id="PF00967">
    <property type="entry name" value="Barwin"/>
    <property type="match status" value="1"/>
</dbReference>
<dbReference type="PRINTS" id="PR00602">
    <property type="entry name" value="BARWIN"/>
</dbReference>
<evidence type="ECO:0000256" key="1">
    <source>
        <dbReference type="ARBA" id="ARBA00023157"/>
    </source>
</evidence>
<dbReference type="PROSITE" id="PS51174">
    <property type="entry name" value="BARWIN_3"/>
    <property type="match status" value="1"/>
</dbReference>
<gene>
    <name evidence="3" type="ORF">F2Q69_00002991</name>
</gene>
<feature type="domain" description="Barwin" evidence="2">
    <location>
        <begin position="1"/>
        <end position="57"/>
    </location>
</feature>
<accession>A0A8S9PEL5</accession>
<sequence length="77" mass="8520">MVRNTRTNAAVTVRIVDQCSNGGLDLDVAMFNQIDTDGDGYRKGHLIVDYQFVDCGNELIDQPADFKNILVSATDRV</sequence>
<dbReference type="SUPFAM" id="SSF50685">
    <property type="entry name" value="Barwin-like endoglucanases"/>
    <property type="match status" value="1"/>
</dbReference>